<name>A0A0C3KVD8_9AGAM</name>
<evidence type="ECO:0000313" key="2">
    <source>
        <dbReference type="Proteomes" id="UP000054248"/>
    </source>
</evidence>
<accession>A0A0C3KVD8</accession>
<proteinExistence type="predicted"/>
<dbReference type="SUPFAM" id="SSF52047">
    <property type="entry name" value="RNI-like"/>
    <property type="match status" value="1"/>
</dbReference>
<dbReference type="HOGENOM" id="CLU_442270_0_0_1"/>
<reference evidence="2" key="2">
    <citation type="submission" date="2015-01" db="EMBL/GenBank/DDBJ databases">
        <title>Evolutionary Origins and Diversification of the Mycorrhizal Mutualists.</title>
        <authorList>
            <consortium name="DOE Joint Genome Institute"/>
            <consortium name="Mycorrhizal Genomics Consortium"/>
            <person name="Kohler A."/>
            <person name="Kuo A."/>
            <person name="Nagy L.G."/>
            <person name="Floudas D."/>
            <person name="Copeland A."/>
            <person name="Barry K.W."/>
            <person name="Cichocki N."/>
            <person name="Veneault-Fourrey C."/>
            <person name="LaButti K."/>
            <person name="Lindquist E.A."/>
            <person name="Lipzen A."/>
            <person name="Lundell T."/>
            <person name="Morin E."/>
            <person name="Murat C."/>
            <person name="Riley R."/>
            <person name="Ohm R."/>
            <person name="Sun H."/>
            <person name="Tunlid A."/>
            <person name="Henrissat B."/>
            <person name="Grigoriev I.V."/>
            <person name="Hibbett D.S."/>
            <person name="Martin F."/>
        </authorList>
    </citation>
    <scope>NUCLEOTIDE SEQUENCE [LARGE SCALE GENOMIC DNA]</scope>
    <source>
        <strain evidence="2">MUT 4182</strain>
    </source>
</reference>
<evidence type="ECO:0000313" key="1">
    <source>
        <dbReference type="EMBL" id="KIO25398.1"/>
    </source>
</evidence>
<gene>
    <name evidence="1" type="ORF">M407DRAFT_25301</name>
</gene>
<reference evidence="1 2" key="1">
    <citation type="submission" date="2014-04" db="EMBL/GenBank/DDBJ databases">
        <authorList>
            <consortium name="DOE Joint Genome Institute"/>
            <person name="Kuo A."/>
            <person name="Girlanda M."/>
            <person name="Perotto S."/>
            <person name="Kohler A."/>
            <person name="Nagy L.G."/>
            <person name="Floudas D."/>
            <person name="Copeland A."/>
            <person name="Barry K.W."/>
            <person name="Cichocki N."/>
            <person name="Veneault-Fourrey C."/>
            <person name="LaButti K."/>
            <person name="Lindquist E.A."/>
            <person name="Lipzen A."/>
            <person name="Lundell T."/>
            <person name="Morin E."/>
            <person name="Murat C."/>
            <person name="Sun H."/>
            <person name="Tunlid A."/>
            <person name="Henrissat B."/>
            <person name="Grigoriev I.V."/>
            <person name="Hibbett D.S."/>
            <person name="Martin F."/>
            <person name="Nordberg H.P."/>
            <person name="Cantor M.N."/>
            <person name="Hua S.X."/>
        </authorList>
    </citation>
    <scope>NUCLEOTIDE SEQUENCE [LARGE SCALE GENOMIC DNA]</scope>
    <source>
        <strain evidence="1 2">MUT 4182</strain>
    </source>
</reference>
<organism evidence="1 2">
    <name type="scientific">Tulasnella calospora MUT 4182</name>
    <dbReference type="NCBI Taxonomy" id="1051891"/>
    <lineage>
        <taxon>Eukaryota</taxon>
        <taxon>Fungi</taxon>
        <taxon>Dikarya</taxon>
        <taxon>Basidiomycota</taxon>
        <taxon>Agaricomycotina</taxon>
        <taxon>Agaricomycetes</taxon>
        <taxon>Cantharellales</taxon>
        <taxon>Tulasnellaceae</taxon>
        <taxon>Tulasnella</taxon>
    </lineage>
</organism>
<dbReference type="AlphaFoldDB" id="A0A0C3KVD8"/>
<dbReference type="Gene3D" id="3.80.10.10">
    <property type="entry name" value="Ribonuclease Inhibitor"/>
    <property type="match status" value="1"/>
</dbReference>
<dbReference type="EMBL" id="KN823043">
    <property type="protein sequence ID" value="KIO25398.1"/>
    <property type="molecule type" value="Genomic_DNA"/>
</dbReference>
<protein>
    <submittedName>
        <fullName evidence="1">Uncharacterized protein</fullName>
    </submittedName>
</protein>
<dbReference type="InterPro" id="IPR032675">
    <property type="entry name" value="LRR_dom_sf"/>
</dbReference>
<dbReference type="Proteomes" id="UP000054248">
    <property type="component" value="Unassembled WGS sequence"/>
</dbReference>
<keyword evidence="2" id="KW-1185">Reference proteome</keyword>
<sequence length="618" mass="69003">MNSLDRRTLKEAIDVLVGAGEQSGPDVEVEESSSSPHSLIIALEEQASALLLALRAIHNEEQGCSQEGSAESVRVRRAIRLISNSVIRPNSAEQLCDLDIPNTASSDAFAISILKIEAEVCQALRHQRRNALLPVAHLPSEVMIQILRGVLEGGWQDVPMMLRSLILVSREWRALVEETPSLWCHIELERSHARPSYLTTALKRSQNLLLTINYHYQFTRTIAPDFFLEEICKHMQRWRSVELSLDGRPEDFSLLNGAFPEHLQRFQINIHINLGLPLSLFNNRRPPILKYIRLGGCTVDWDSGLFKDLGSLDLGSSYPDEGPSIAQLLGALQQCPELEQLRFHFVDFCRGSPFQHTPPSVVHLPKLQSLYLWADYAHIFEILATVKMPTCRILDLRTSIPRGQWPIFASEPLQPHGSVISSISKAATNVDLEWRNGLMAVSTKSGATEFRGMRLSFGGISEHQSQVLDWLAETIGLEEVGVPTNLKLGLSVWTDEMANMLIRIKSTTSMEITDNPFLQRGLLAWLGTPLRGAGLDTDGSFPLPQLVVLEGLSSSVGRGILNMVQSRHGHGRLELMTAVELPSPLKRIKLRSAGQLRLDRGYFRQLEKAMRGGEVLED</sequence>
<dbReference type="OrthoDB" id="8048523at2759"/>